<dbReference type="PIRSF" id="PIRSF006603">
    <property type="entry name" value="DinF"/>
    <property type="match status" value="1"/>
</dbReference>
<evidence type="ECO:0000256" key="5">
    <source>
        <dbReference type="ARBA" id="ARBA00022692"/>
    </source>
</evidence>
<proteinExistence type="predicted"/>
<evidence type="ECO:0000256" key="10">
    <source>
        <dbReference type="SAM" id="MobiDB-lite"/>
    </source>
</evidence>
<accession>A0A150SK58</accession>
<comment type="caution">
    <text evidence="12">The sequence shown here is derived from an EMBL/GenBank/DDBJ whole genome shotgun (WGS) entry which is preliminary data.</text>
</comment>
<keyword evidence="7" id="KW-0406">Ion transport</keyword>
<sequence length="489" mass="50331">MRDDATPPAHELRADALAPAPPLSGPRRGAGVWSTLRDAVRGGEHDFTAGSIDRAITLLAIPMVMEMLMESLFVVVDVFWVSRLGADAVAAVGLTESFLALVYAIGLGLSVAASATVSRRIGEGRPEEAAAMAGQAIVLGLLVSLPISAVGALLASRLLAAMGATPGVVATGTPFAATMLIGNATILMLFVINAVFRGAGDAALSMRVLWLSNALNMALGPCFIFGLGPFPELGVTGAAVGTTLGRGTGVALQVFLLARGGGRVKVQARHLVPDPRALAALLRLFANGAFQAVVGTASWIGMVRILAPFGSAALAGYTIGMRVITFAILPAWGLANAAATMVGQNLGAGRPERAEAAVYRAGIWTTVMLGAIGVAFAVGAGAIVGAFTDDAEVLHHGTQALRVVAGGFLFYGFGIVFMQAFNGAGDTWTPTMLNIACFWLWEIPLGWGLSRVAGLGPLGVFLAIAVAFSTLAVAGGLMFRRGAWKQRRV</sequence>
<dbReference type="GO" id="GO:0006811">
    <property type="term" value="P:monoatomic ion transport"/>
    <property type="evidence" value="ECO:0007669"/>
    <property type="project" value="UniProtKB-KW"/>
</dbReference>
<dbReference type="Pfam" id="PF01554">
    <property type="entry name" value="MatE"/>
    <property type="match status" value="2"/>
</dbReference>
<feature type="compositionally biased region" description="Basic and acidic residues" evidence="10">
    <location>
        <begin position="1"/>
        <end position="14"/>
    </location>
</feature>
<organism evidence="12 13">
    <name type="scientific">Sorangium cellulosum</name>
    <name type="common">Polyangium cellulosum</name>
    <dbReference type="NCBI Taxonomy" id="56"/>
    <lineage>
        <taxon>Bacteria</taxon>
        <taxon>Pseudomonadati</taxon>
        <taxon>Myxococcota</taxon>
        <taxon>Polyangia</taxon>
        <taxon>Polyangiales</taxon>
        <taxon>Polyangiaceae</taxon>
        <taxon>Sorangium</taxon>
    </lineage>
</organism>
<dbReference type="InterPro" id="IPR002528">
    <property type="entry name" value="MATE_fam"/>
</dbReference>
<evidence type="ECO:0000313" key="13">
    <source>
        <dbReference type="Proteomes" id="UP000075635"/>
    </source>
</evidence>
<protein>
    <recommendedName>
        <fullName evidence="9">Multidrug-efflux transporter</fullName>
    </recommendedName>
</protein>
<evidence type="ECO:0000256" key="11">
    <source>
        <dbReference type="SAM" id="Phobius"/>
    </source>
</evidence>
<keyword evidence="6 11" id="KW-1133">Transmembrane helix</keyword>
<keyword evidence="3" id="KW-0050">Antiport</keyword>
<evidence type="ECO:0000256" key="6">
    <source>
        <dbReference type="ARBA" id="ARBA00022989"/>
    </source>
</evidence>
<dbReference type="PANTHER" id="PTHR43298:SF2">
    <property type="entry name" value="FMN_FAD EXPORTER YEEO-RELATED"/>
    <property type="match status" value="1"/>
</dbReference>
<feature type="transmembrane region" description="Helical" evidence="11">
    <location>
        <begin position="319"/>
        <end position="342"/>
    </location>
</feature>
<comment type="subcellular location">
    <subcellularLocation>
        <location evidence="1">Cell membrane</location>
        <topology evidence="1">Multi-pass membrane protein</topology>
    </subcellularLocation>
</comment>
<dbReference type="AlphaFoldDB" id="A0A150SK58"/>
<evidence type="ECO:0000256" key="7">
    <source>
        <dbReference type="ARBA" id="ARBA00023065"/>
    </source>
</evidence>
<feature type="transmembrane region" description="Helical" evidence="11">
    <location>
        <begin position="98"/>
        <end position="117"/>
    </location>
</feature>
<dbReference type="NCBIfam" id="TIGR00797">
    <property type="entry name" value="matE"/>
    <property type="match status" value="1"/>
</dbReference>
<dbReference type="PANTHER" id="PTHR43298">
    <property type="entry name" value="MULTIDRUG RESISTANCE PROTEIN NORM-RELATED"/>
    <property type="match status" value="1"/>
</dbReference>
<dbReference type="EMBL" id="JEMB01000895">
    <property type="protein sequence ID" value="KYF92667.1"/>
    <property type="molecule type" value="Genomic_DNA"/>
</dbReference>
<dbReference type="GO" id="GO:0042910">
    <property type="term" value="F:xenobiotic transmembrane transporter activity"/>
    <property type="evidence" value="ECO:0007669"/>
    <property type="project" value="InterPro"/>
</dbReference>
<keyword evidence="5 11" id="KW-0812">Transmembrane</keyword>
<dbReference type="GO" id="GO:0005886">
    <property type="term" value="C:plasma membrane"/>
    <property type="evidence" value="ECO:0007669"/>
    <property type="project" value="UniProtKB-SubCell"/>
</dbReference>
<dbReference type="InterPro" id="IPR048279">
    <property type="entry name" value="MdtK-like"/>
</dbReference>
<feature type="transmembrane region" description="Helical" evidence="11">
    <location>
        <begin position="278"/>
        <end position="307"/>
    </location>
</feature>
<feature type="region of interest" description="Disordered" evidence="10">
    <location>
        <begin position="1"/>
        <end position="28"/>
    </location>
</feature>
<feature type="transmembrane region" description="Helical" evidence="11">
    <location>
        <begin position="233"/>
        <end position="257"/>
    </location>
</feature>
<feature type="transmembrane region" description="Helical" evidence="11">
    <location>
        <begin position="433"/>
        <end position="452"/>
    </location>
</feature>
<keyword evidence="4" id="KW-1003">Cell membrane</keyword>
<feature type="transmembrane region" description="Helical" evidence="11">
    <location>
        <begin position="208"/>
        <end position="227"/>
    </location>
</feature>
<dbReference type="InterPro" id="IPR050222">
    <property type="entry name" value="MATE_MdtK"/>
</dbReference>
<feature type="transmembrane region" description="Helical" evidence="11">
    <location>
        <begin position="129"/>
        <end position="155"/>
    </location>
</feature>
<gene>
    <name evidence="12" type="ORF">BE17_06120</name>
</gene>
<reference evidence="12 13" key="1">
    <citation type="submission" date="2014-02" db="EMBL/GenBank/DDBJ databases">
        <title>The small core and large imbalanced accessory genome model reveals a collaborative survival strategy of Sorangium cellulosum strains in nature.</title>
        <authorList>
            <person name="Han K."/>
            <person name="Peng R."/>
            <person name="Blom J."/>
            <person name="Li Y.-Z."/>
        </authorList>
    </citation>
    <scope>NUCLEOTIDE SEQUENCE [LARGE SCALE GENOMIC DNA]</scope>
    <source>
        <strain evidence="12 13">So0011-07</strain>
    </source>
</reference>
<feature type="transmembrane region" description="Helical" evidence="11">
    <location>
        <begin position="458"/>
        <end position="479"/>
    </location>
</feature>
<evidence type="ECO:0000256" key="3">
    <source>
        <dbReference type="ARBA" id="ARBA00022449"/>
    </source>
</evidence>
<evidence type="ECO:0000256" key="1">
    <source>
        <dbReference type="ARBA" id="ARBA00004651"/>
    </source>
</evidence>
<dbReference type="Proteomes" id="UP000075635">
    <property type="component" value="Unassembled WGS sequence"/>
</dbReference>
<feature type="transmembrane region" description="Helical" evidence="11">
    <location>
        <begin position="175"/>
        <end position="196"/>
    </location>
</feature>
<keyword evidence="2" id="KW-0813">Transport</keyword>
<name>A0A150SK58_SORCE</name>
<dbReference type="GO" id="GO:0015297">
    <property type="term" value="F:antiporter activity"/>
    <property type="evidence" value="ECO:0007669"/>
    <property type="project" value="UniProtKB-KW"/>
</dbReference>
<evidence type="ECO:0000313" key="12">
    <source>
        <dbReference type="EMBL" id="KYF92667.1"/>
    </source>
</evidence>
<evidence type="ECO:0000256" key="8">
    <source>
        <dbReference type="ARBA" id="ARBA00023136"/>
    </source>
</evidence>
<evidence type="ECO:0000256" key="9">
    <source>
        <dbReference type="ARBA" id="ARBA00031636"/>
    </source>
</evidence>
<dbReference type="CDD" id="cd13139">
    <property type="entry name" value="MATE_like_14"/>
    <property type="match status" value="1"/>
</dbReference>
<evidence type="ECO:0000256" key="4">
    <source>
        <dbReference type="ARBA" id="ARBA00022475"/>
    </source>
</evidence>
<keyword evidence="8 11" id="KW-0472">Membrane</keyword>
<feature type="transmembrane region" description="Helical" evidence="11">
    <location>
        <begin position="400"/>
        <end position="421"/>
    </location>
</feature>
<feature type="transmembrane region" description="Helical" evidence="11">
    <location>
        <begin position="363"/>
        <end position="388"/>
    </location>
</feature>
<evidence type="ECO:0000256" key="2">
    <source>
        <dbReference type="ARBA" id="ARBA00022448"/>
    </source>
</evidence>